<feature type="compositionally biased region" description="Polar residues" evidence="21">
    <location>
        <begin position="243"/>
        <end position="268"/>
    </location>
</feature>
<accession>A0A9Q0RYC0</accession>
<evidence type="ECO:0000256" key="13">
    <source>
        <dbReference type="ARBA" id="ARBA00023132"/>
    </source>
</evidence>
<keyword evidence="12" id="KW-0238">DNA-binding</keyword>
<evidence type="ECO:0000256" key="20">
    <source>
        <dbReference type="PROSITE-ProRule" id="PRU00322"/>
    </source>
</evidence>
<evidence type="ECO:0000256" key="3">
    <source>
        <dbReference type="ARBA" id="ARBA00004567"/>
    </source>
</evidence>
<evidence type="ECO:0000256" key="4">
    <source>
        <dbReference type="ARBA" id="ARBA00022448"/>
    </source>
</evidence>
<feature type="compositionally biased region" description="Polar residues" evidence="21">
    <location>
        <begin position="1054"/>
        <end position="1064"/>
    </location>
</feature>
<dbReference type="FunFam" id="4.10.1060.10:FF:000001">
    <property type="entry name" value="Nuclear pore complex protein Nup153"/>
    <property type="match status" value="1"/>
</dbReference>
<dbReference type="GO" id="GO:0005643">
    <property type="term" value="C:nuclear pore"/>
    <property type="evidence" value="ECO:0007669"/>
    <property type="project" value="UniProtKB-SubCell"/>
</dbReference>
<feature type="region of interest" description="Disordered" evidence="21">
    <location>
        <begin position="38"/>
        <end position="114"/>
    </location>
</feature>
<feature type="compositionally biased region" description="Polar residues" evidence="21">
    <location>
        <begin position="543"/>
        <end position="561"/>
    </location>
</feature>
<dbReference type="GO" id="GO:0008270">
    <property type="term" value="F:zinc ion binding"/>
    <property type="evidence" value="ECO:0007669"/>
    <property type="project" value="UniProtKB-KW"/>
</dbReference>
<sequence length="1659" mass="177571">SITIAPTTPENANSSIHKGRSSVSNIIFNSLSTSLSKWFSPSDQNGNLRRKRETENDSESNDVTQEPEAASVEPPTKRLRDEHNQNDSETHPSSSRNLYLARHFSSSTPSTPIRRKMLVRKSSPFNFSEQMLTNSRRQSQIEPATITIDDNDDNSTDEEVNVNENVLVTGSMSNRKRLNIPPTARPASRISNPSTRTTTTTRNRFAINHTIDMTKDDVIEQDVLLSNGTPNESASESEDSSSRITLTQPNKFATIRPQSSAGRINTSLVHDDEPDQNPPRLSGLFSVAGKRMRGNNGLMNFSAHLQTNKSLFSDKNMPKSLNTSTTSLNSLNRRQSLNASLYGSTSALSDSRLTNTNSPFYSGRTMFGGASAYSRRAISSQRALRVPTQIRPSSSLSTLYSSTNSLANVEPNTSALSNTAKRISDLLNQFTTPLADVKKMASNSANHTPALVNHRKRFDDNDMLLNRSMRLSTPKTPYSRPSGVNSARKSPPTSELQVPTMSQLLQMKKNFQNNTEKVREVATASNSILNQTTEYKLPENNDSDSTSVRQSKIRNKITSTRASTKNVQDEFVQEVNLPNIALPAMKNMPDISLPFTKPKTASFDITSVSTTQATPLANSTVTRFVQNPTLKEENSTRTGTSQFSFASPTQLKLPHFDKNIDPINNFKFSEPINVEKTTNKSQSPTFGQMFANANSGLFNVKTSAVVTPSKDSDIPLAPLKKAGGVMEELNVLKTSIAPSIKTTTIQPQQSLSDLFKSKSSSKQWECPCCMINNDDTKTKCAACETPRNLPASKTIEQTVSAPITNSFGNQFKSNANTWECSSCMIRNKLEASTCAACETPKPGGLVKSVSSLPKLTVPSTDQGFKSIVAQQNARWECSACMTRNEANRKKCECCEQAKPGAVTDAAPTFSFGSASSSVVAPKFSFGVPFNEKVASSVVPISEAKAKIADVKPSFSFGAQTNSDAPAKTFSFGNQSIDKEKKADPPAATFSFGVKSTVTSNDNDLAAASKIASVPALAGFKFSTSPSQNKPTTVATPIVSKNQQLTEEKTKEPQSSESVFGSQNKNAVPLPVPVIPAIPVTNNSRSVKSDQKLPLFGAASKVESSALSVTDAKPTFGLTTTTMSTSSAQSSTLATTEAPALLSSVAPTFTFGQTPSNTKGGFSFIPTSINEQKAFPMPDFAQSTTKPPATTLTFGSSNVAITTTATAPSFGNAFFFGQNTTTASSVSTTTSPFGSTPSTTSIGFSFGSTSKPSQPISTTFDTQQPQATPAFPTVAAATTSSLPTEPATSPFAFRSTANIEQAPTFGQSSTPVFGQTNTAPITPFGCFGAQNTQTPTPVAPLTANVNPISNTTTNNAGASTFGAASPFGSAVNATQTPNFGSGNNGLNNSFGAPHSFGSPASGFSSMIHTAPSNSDEPSAKKHSSEFGALSNTNVQKPPAFSFGDTSSSNASKASFAFTTSASPCFNFSGNGQAPPSSHPYKFGSSTANTSGVFNFGSTETPSPITPFQFAGSSDTTSVVSGYTAASKNTRSSNTAVISKHIWIRNEDKNLNYKHKAHSAAISSSIPNNIQRKKQNHFAIKNDPAFDKFHRSKYKIVNVKSPVVAYNHQQHGSTNVSANDSTPASPVCTFDSNKTIYHRIDKSKFKYVNNNNLMDVPAGKQ</sequence>
<dbReference type="GO" id="GO:0051028">
    <property type="term" value="P:mRNA transport"/>
    <property type="evidence" value="ECO:0007669"/>
    <property type="project" value="UniProtKB-KW"/>
</dbReference>
<evidence type="ECO:0000256" key="2">
    <source>
        <dbReference type="ARBA" id="ARBA00004126"/>
    </source>
</evidence>
<dbReference type="PANTHER" id="PTHR23193:SF23">
    <property type="entry name" value="NUCLEAR PORE COMPLEX PROTEIN NUP153"/>
    <property type="match status" value="1"/>
</dbReference>
<keyword evidence="4" id="KW-0813">Transport</keyword>
<evidence type="ECO:0000256" key="1">
    <source>
        <dbReference type="ARBA" id="ARBA00001947"/>
    </source>
</evidence>
<evidence type="ECO:0000256" key="14">
    <source>
        <dbReference type="ARBA" id="ARBA00023136"/>
    </source>
</evidence>
<feature type="compositionally biased region" description="Polar residues" evidence="21">
    <location>
        <begin position="1024"/>
        <end position="1044"/>
    </location>
</feature>
<keyword evidence="24" id="KW-1185">Reference proteome</keyword>
<evidence type="ECO:0000256" key="5">
    <source>
        <dbReference type="ARBA" id="ARBA00022723"/>
    </source>
</evidence>
<keyword evidence="13" id="KW-0906">Nuclear pore complex</keyword>
<evidence type="ECO:0000256" key="7">
    <source>
        <dbReference type="ARBA" id="ARBA00022771"/>
    </source>
</evidence>
<dbReference type="InterPro" id="IPR026054">
    <property type="entry name" value="Nucleoporin"/>
</dbReference>
<comment type="cofactor">
    <cofactor evidence="1">
        <name>Zn(2+)</name>
        <dbReference type="ChEBI" id="CHEBI:29105"/>
    </cofactor>
</comment>
<evidence type="ECO:0000256" key="10">
    <source>
        <dbReference type="ARBA" id="ARBA00022927"/>
    </source>
</evidence>
<evidence type="ECO:0000256" key="11">
    <source>
        <dbReference type="ARBA" id="ARBA00023010"/>
    </source>
</evidence>
<comment type="caution">
    <text evidence="23">The sequence shown here is derived from an EMBL/GenBank/DDBJ whole genome shotgun (WGS) entry which is preliminary data.</text>
</comment>
<proteinExistence type="inferred from homology"/>
<organism evidence="23 24">
    <name type="scientific">Pseudolycoriella hygida</name>
    <dbReference type="NCBI Taxonomy" id="35572"/>
    <lineage>
        <taxon>Eukaryota</taxon>
        <taxon>Metazoa</taxon>
        <taxon>Ecdysozoa</taxon>
        <taxon>Arthropoda</taxon>
        <taxon>Hexapoda</taxon>
        <taxon>Insecta</taxon>
        <taxon>Pterygota</taxon>
        <taxon>Neoptera</taxon>
        <taxon>Endopterygota</taxon>
        <taxon>Diptera</taxon>
        <taxon>Nematocera</taxon>
        <taxon>Sciaroidea</taxon>
        <taxon>Sciaridae</taxon>
        <taxon>Pseudolycoriella</taxon>
    </lineage>
</organism>
<feature type="compositionally biased region" description="Polar residues" evidence="21">
    <location>
        <begin position="1401"/>
        <end position="1415"/>
    </location>
</feature>
<feature type="domain" description="RanBP2-type" evidence="22">
    <location>
        <begin position="758"/>
        <end position="789"/>
    </location>
</feature>
<evidence type="ECO:0000256" key="19">
    <source>
        <dbReference type="ARBA" id="ARBA00079437"/>
    </source>
</evidence>
<evidence type="ECO:0000313" key="23">
    <source>
        <dbReference type="EMBL" id="KAJ6636991.1"/>
    </source>
</evidence>
<evidence type="ECO:0000256" key="16">
    <source>
        <dbReference type="ARBA" id="ARBA00060842"/>
    </source>
</evidence>
<keyword evidence="14" id="KW-0472">Membrane</keyword>
<dbReference type="PROSITE" id="PS01358">
    <property type="entry name" value="ZF_RANBP2_1"/>
    <property type="match status" value="3"/>
</dbReference>
<comment type="subcellular location">
    <subcellularLocation>
        <location evidence="2">Nucleus membrane</location>
    </subcellularLocation>
    <subcellularLocation>
        <location evidence="3">Nucleus</location>
        <location evidence="3">Nuclear pore complex</location>
    </subcellularLocation>
</comment>
<feature type="region of interest" description="Disordered" evidence="21">
    <location>
        <begin position="176"/>
        <end position="198"/>
    </location>
</feature>
<feature type="compositionally biased region" description="Polar residues" evidence="21">
    <location>
        <begin position="38"/>
        <end position="47"/>
    </location>
</feature>
<evidence type="ECO:0000256" key="6">
    <source>
        <dbReference type="ARBA" id="ARBA00022737"/>
    </source>
</evidence>
<keyword evidence="7 20" id="KW-0863">Zinc-finger</keyword>
<protein>
    <recommendedName>
        <fullName evidence="17">Nuclear pore complex protein Nup153</fullName>
    </recommendedName>
    <alternativeName>
        <fullName evidence="19">153 kDa nucleoporin</fullName>
    </alternativeName>
    <alternativeName>
        <fullName evidence="18">Nucleoporin Nup153</fullName>
    </alternativeName>
</protein>
<evidence type="ECO:0000256" key="17">
    <source>
        <dbReference type="ARBA" id="ARBA00068609"/>
    </source>
</evidence>
<evidence type="ECO:0000256" key="21">
    <source>
        <dbReference type="SAM" id="MobiDB-lite"/>
    </source>
</evidence>
<name>A0A9Q0RYC0_9DIPT</name>
<feature type="domain" description="RanBP2-type" evidence="22">
    <location>
        <begin position="814"/>
        <end position="843"/>
    </location>
</feature>
<evidence type="ECO:0000259" key="22">
    <source>
        <dbReference type="PROSITE" id="PS50199"/>
    </source>
</evidence>
<comment type="similarity">
    <text evidence="16">Belongs to the NUP153 family.</text>
</comment>
<keyword evidence="10" id="KW-0653">Protein transport</keyword>
<dbReference type="GO" id="GO:0003677">
    <property type="term" value="F:DNA binding"/>
    <property type="evidence" value="ECO:0007669"/>
    <property type="project" value="UniProtKB-KW"/>
</dbReference>
<dbReference type="GO" id="GO:0017056">
    <property type="term" value="F:structural constituent of nuclear pore"/>
    <property type="evidence" value="ECO:0007669"/>
    <property type="project" value="TreeGrafter"/>
</dbReference>
<dbReference type="InterPro" id="IPR001876">
    <property type="entry name" value="Znf_RanBP2"/>
</dbReference>
<dbReference type="GO" id="GO:0006405">
    <property type="term" value="P:RNA export from nucleus"/>
    <property type="evidence" value="ECO:0007669"/>
    <property type="project" value="TreeGrafter"/>
</dbReference>
<evidence type="ECO:0000313" key="24">
    <source>
        <dbReference type="Proteomes" id="UP001151699"/>
    </source>
</evidence>
<dbReference type="OrthoDB" id="79830at2759"/>
<feature type="domain" description="RanBP2-type" evidence="22">
    <location>
        <begin position="871"/>
        <end position="900"/>
    </location>
</feature>
<feature type="compositionally biased region" description="Polar residues" evidence="21">
    <location>
        <begin position="482"/>
        <end position="497"/>
    </location>
</feature>
<dbReference type="Proteomes" id="UP001151699">
    <property type="component" value="Chromosome X"/>
</dbReference>
<dbReference type="GO" id="GO:0006606">
    <property type="term" value="P:protein import into nucleus"/>
    <property type="evidence" value="ECO:0007669"/>
    <property type="project" value="TreeGrafter"/>
</dbReference>
<dbReference type="SMART" id="SM00547">
    <property type="entry name" value="ZnF_RBZ"/>
    <property type="match status" value="3"/>
</dbReference>
<keyword evidence="8" id="KW-0509">mRNA transport</keyword>
<evidence type="ECO:0000256" key="9">
    <source>
        <dbReference type="ARBA" id="ARBA00022833"/>
    </source>
</evidence>
<feature type="region of interest" description="Disordered" evidence="21">
    <location>
        <begin position="1401"/>
        <end position="1423"/>
    </location>
</feature>
<dbReference type="Pfam" id="PF00641">
    <property type="entry name" value="Zn_ribbon_RanBP"/>
    <property type="match status" value="1"/>
</dbReference>
<keyword evidence="11" id="KW-0811">Translocation</keyword>
<dbReference type="InterPro" id="IPR036443">
    <property type="entry name" value="Znf_RanBP2_sf"/>
</dbReference>
<evidence type="ECO:0000256" key="8">
    <source>
        <dbReference type="ARBA" id="ARBA00022816"/>
    </source>
</evidence>
<dbReference type="GO" id="GO:0031965">
    <property type="term" value="C:nuclear membrane"/>
    <property type="evidence" value="ECO:0007669"/>
    <property type="project" value="UniProtKB-SubCell"/>
</dbReference>
<dbReference type="SUPFAM" id="SSF90209">
    <property type="entry name" value="Ran binding protein zinc finger-like"/>
    <property type="match status" value="3"/>
</dbReference>
<evidence type="ECO:0000256" key="18">
    <source>
        <dbReference type="ARBA" id="ARBA00078197"/>
    </source>
</evidence>
<keyword evidence="5" id="KW-0479">Metal-binding</keyword>
<feature type="region of interest" description="Disordered" evidence="21">
    <location>
        <begin position="534"/>
        <end position="561"/>
    </location>
</feature>
<feature type="region of interest" description="Disordered" evidence="21">
    <location>
        <begin position="472"/>
        <end position="497"/>
    </location>
</feature>
<dbReference type="PROSITE" id="PS50199">
    <property type="entry name" value="ZF_RANBP2_2"/>
    <property type="match status" value="3"/>
</dbReference>
<feature type="compositionally biased region" description="Basic and acidic residues" evidence="21">
    <location>
        <begin position="75"/>
        <end position="90"/>
    </location>
</feature>
<feature type="region of interest" description="Disordered" evidence="21">
    <location>
        <begin position="131"/>
        <end position="157"/>
    </location>
</feature>
<dbReference type="PANTHER" id="PTHR23193">
    <property type="entry name" value="NUCLEAR PORE COMPLEX PROTEIN NUP"/>
    <property type="match status" value="1"/>
</dbReference>
<reference evidence="23" key="1">
    <citation type="submission" date="2022-07" db="EMBL/GenBank/DDBJ databases">
        <authorList>
            <person name="Trinca V."/>
            <person name="Uliana J.V.C."/>
            <person name="Torres T.T."/>
            <person name="Ward R.J."/>
            <person name="Monesi N."/>
        </authorList>
    </citation>
    <scope>NUCLEOTIDE SEQUENCE</scope>
    <source>
        <strain evidence="23">HSMRA1968</strain>
        <tissue evidence="23">Whole embryos</tissue>
    </source>
</reference>
<evidence type="ECO:0000256" key="15">
    <source>
        <dbReference type="ARBA" id="ARBA00023242"/>
    </source>
</evidence>
<dbReference type="GO" id="GO:0008139">
    <property type="term" value="F:nuclear localization sequence binding"/>
    <property type="evidence" value="ECO:0007669"/>
    <property type="project" value="TreeGrafter"/>
</dbReference>
<feature type="compositionally biased region" description="Polar residues" evidence="21">
    <location>
        <begin position="131"/>
        <end position="142"/>
    </location>
</feature>
<feature type="non-terminal residue" evidence="23">
    <location>
        <position position="1659"/>
    </location>
</feature>
<feature type="region of interest" description="Disordered" evidence="21">
    <location>
        <begin position="1024"/>
        <end position="1064"/>
    </location>
</feature>
<keyword evidence="6" id="KW-0677">Repeat</keyword>
<keyword evidence="9" id="KW-0862">Zinc</keyword>
<dbReference type="EMBL" id="WJQU01000003">
    <property type="protein sequence ID" value="KAJ6636991.1"/>
    <property type="molecule type" value="Genomic_DNA"/>
</dbReference>
<keyword evidence="15" id="KW-0539">Nucleus</keyword>
<gene>
    <name evidence="23" type="primary">Nup153</name>
    <name evidence="23" type="ORF">Bhyg_09717</name>
</gene>
<feature type="region of interest" description="Disordered" evidence="21">
    <location>
        <begin position="227"/>
        <end position="280"/>
    </location>
</feature>
<dbReference type="Gene3D" id="4.10.1060.10">
    <property type="entry name" value="Zinc finger, RanBP2-type"/>
    <property type="match status" value="3"/>
</dbReference>
<evidence type="ECO:0000256" key="12">
    <source>
        <dbReference type="ARBA" id="ARBA00023125"/>
    </source>
</evidence>